<evidence type="ECO:0000256" key="1">
    <source>
        <dbReference type="ARBA" id="ARBA00023172"/>
    </source>
</evidence>
<dbReference type="SUPFAM" id="SSF56349">
    <property type="entry name" value="DNA breaking-rejoining enzymes"/>
    <property type="match status" value="1"/>
</dbReference>
<dbReference type="InterPro" id="IPR013762">
    <property type="entry name" value="Integrase-like_cat_sf"/>
</dbReference>
<keyword evidence="1" id="KW-0233">DNA recombination</keyword>
<dbReference type="Proteomes" id="UP001178277">
    <property type="component" value="Unassembled WGS sequence"/>
</dbReference>
<evidence type="ECO:0000259" key="2">
    <source>
        <dbReference type="Pfam" id="PF00589"/>
    </source>
</evidence>
<dbReference type="AlphaFoldDB" id="A0AA90NUS4"/>
<dbReference type="InterPro" id="IPR002104">
    <property type="entry name" value="Integrase_catalytic"/>
</dbReference>
<dbReference type="RefSeq" id="WP_305161447.1">
    <property type="nucleotide sequence ID" value="NZ_JAUUTP010000021.1"/>
</dbReference>
<dbReference type="Gene3D" id="1.10.443.10">
    <property type="entry name" value="Intergrase catalytic core"/>
    <property type="match status" value="1"/>
</dbReference>
<evidence type="ECO:0000313" key="4">
    <source>
        <dbReference type="Proteomes" id="UP001178277"/>
    </source>
</evidence>
<dbReference type="InterPro" id="IPR011010">
    <property type="entry name" value="DNA_brk_join_enz"/>
</dbReference>
<feature type="domain" description="Tyr recombinase" evidence="2">
    <location>
        <begin position="2"/>
        <end position="95"/>
    </location>
</feature>
<organism evidence="3 4">
    <name type="scientific">Peribacillus simplex</name>
    <dbReference type="NCBI Taxonomy" id="1478"/>
    <lineage>
        <taxon>Bacteria</taxon>
        <taxon>Bacillati</taxon>
        <taxon>Bacillota</taxon>
        <taxon>Bacilli</taxon>
        <taxon>Bacillales</taxon>
        <taxon>Bacillaceae</taxon>
        <taxon>Peribacillus</taxon>
    </lineage>
</organism>
<reference evidence="3" key="1">
    <citation type="submission" date="2023-07" db="EMBL/GenBank/DDBJ databases">
        <title>Murine gut Bacillus species.</title>
        <authorList>
            <person name="Gutman E."/>
            <person name="Hashuel R."/>
            <person name="Litvak Y."/>
        </authorList>
    </citation>
    <scope>NUCLEOTIDE SEQUENCE</scope>
    <source>
        <strain evidence="3">RU283</strain>
    </source>
</reference>
<dbReference type="GO" id="GO:0006310">
    <property type="term" value="P:DNA recombination"/>
    <property type="evidence" value="ECO:0007669"/>
    <property type="project" value="UniProtKB-KW"/>
</dbReference>
<dbReference type="Pfam" id="PF00589">
    <property type="entry name" value="Phage_integrase"/>
    <property type="match status" value="1"/>
</dbReference>
<proteinExistence type="predicted"/>
<sequence length="98" mass="11422">MDDQVMKLLKKHLLQQNKIKNSHHYMDKNFVFTSPEGYPLVQKLPAIRLQRLLKKLPHINKEITLFSFRHAHTSLLIEAGVGLKTQQRLGHTEKASQQ</sequence>
<evidence type="ECO:0000313" key="3">
    <source>
        <dbReference type="EMBL" id="MDP1420266.1"/>
    </source>
</evidence>
<protein>
    <submittedName>
        <fullName evidence="3">Tyrosine-type recombinase/integrase</fullName>
    </submittedName>
</protein>
<accession>A0AA90NUS4</accession>
<dbReference type="GO" id="GO:0003677">
    <property type="term" value="F:DNA binding"/>
    <property type="evidence" value="ECO:0007669"/>
    <property type="project" value="InterPro"/>
</dbReference>
<comment type="caution">
    <text evidence="3">The sequence shown here is derived from an EMBL/GenBank/DDBJ whole genome shotgun (WGS) entry which is preliminary data.</text>
</comment>
<name>A0AA90NUS4_9BACI</name>
<gene>
    <name evidence="3" type="ORF">Q8G35_18210</name>
</gene>
<dbReference type="GO" id="GO:0015074">
    <property type="term" value="P:DNA integration"/>
    <property type="evidence" value="ECO:0007669"/>
    <property type="project" value="InterPro"/>
</dbReference>
<dbReference type="EMBL" id="JAUUTP010000021">
    <property type="protein sequence ID" value="MDP1420266.1"/>
    <property type="molecule type" value="Genomic_DNA"/>
</dbReference>